<feature type="transmembrane region" description="Helical" evidence="1">
    <location>
        <begin position="142"/>
        <end position="161"/>
    </location>
</feature>
<keyword evidence="3" id="KW-1185">Reference proteome</keyword>
<keyword evidence="1" id="KW-1133">Transmembrane helix</keyword>
<dbReference type="Proteomes" id="UP001063698">
    <property type="component" value="Chromosome"/>
</dbReference>
<keyword evidence="1" id="KW-0472">Membrane</keyword>
<evidence type="ECO:0000256" key="1">
    <source>
        <dbReference type="SAM" id="Phobius"/>
    </source>
</evidence>
<name>A0A977KB14_9CREN</name>
<proteinExistence type="predicted"/>
<keyword evidence="1" id="KW-0812">Transmembrane</keyword>
<gene>
    <name evidence="2" type="ORF">IPA_03750</name>
</gene>
<protein>
    <submittedName>
        <fullName evidence="2">Uncharacterized protein</fullName>
    </submittedName>
</protein>
<dbReference type="AlphaFoldDB" id="A0A977KB14"/>
<feature type="transmembrane region" description="Helical" evidence="1">
    <location>
        <begin position="181"/>
        <end position="207"/>
    </location>
</feature>
<dbReference type="KEGG" id="ipc:IPA_03750"/>
<accession>A0A977KB14</accession>
<dbReference type="EMBL" id="CP006868">
    <property type="protein sequence ID" value="UXD22347.1"/>
    <property type="molecule type" value="Genomic_DNA"/>
</dbReference>
<sequence length="217" mass="23580">MKRWVALLCLLVPVLANTYYILVTYSPIVLSVGYLELHVVGRDFPVFSNSTYWSTSMTLEVRGFPLQTTVSLSTTQVPVSEYEVSISAIFKDLSETYVATTATPFSEGKPLTLTLRFEQYVPLVALTSTKVLGEVIMTIAPAGVYVVPLPLVLVALAPLVVAVSRRRSKKGLLILIGPSDLLMLGIALVVLSAIELLLLAIAFYAGLSFCGHKLPFV</sequence>
<organism evidence="2 3">
    <name type="scientific">Ignicoccus pacificus DSM 13166</name>
    <dbReference type="NCBI Taxonomy" id="940294"/>
    <lineage>
        <taxon>Archaea</taxon>
        <taxon>Thermoproteota</taxon>
        <taxon>Thermoprotei</taxon>
        <taxon>Desulfurococcales</taxon>
        <taxon>Desulfurococcaceae</taxon>
        <taxon>Ignicoccus</taxon>
    </lineage>
</organism>
<evidence type="ECO:0000313" key="3">
    <source>
        <dbReference type="Proteomes" id="UP001063698"/>
    </source>
</evidence>
<evidence type="ECO:0000313" key="2">
    <source>
        <dbReference type="EMBL" id="UXD22347.1"/>
    </source>
</evidence>
<reference evidence="2" key="1">
    <citation type="submission" date="2013-11" db="EMBL/GenBank/DDBJ databases">
        <title>Comparative genomics of Ignicoccus.</title>
        <authorList>
            <person name="Podar M."/>
        </authorList>
    </citation>
    <scope>NUCLEOTIDE SEQUENCE</scope>
    <source>
        <strain evidence="2">DSM 13166</strain>
    </source>
</reference>